<dbReference type="PANTHER" id="PTHR33594:SF1">
    <property type="entry name" value="HD_PDEASE DOMAIN-CONTAINING PROTEIN"/>
    <property type="match status" value="1"/>
</dbReference>
<dbReference type="InterPro" id="IPR006674">
    <property type="entry name" value="HD_domain"/>
</dbReference>
<evidence type="ECO:0000259" key="1">
    <source>
        <dbReference type="SMART" id="SM00471"/>
    </source>
</evidence>
<dbReference type="InterPro" id="IPR003607">
    <property type="entry name" value="HD/PDEase_dom"/>
</dbReference>
<accession>A0ABV5JJK7</accession>
<proteinExistence type="predicted"/>
<gene>
    <name evidence="2" type="ORF">ACFFUT_17720</name>
</gene>
<sequence length="218" mass="23918">MADLHQQFRRIVADHMANDAAHDLAHLDRVWRNCQQIAEGEGVVAGSTLLAAAYFHDLVNLPKDDPNRVGASTMSADAAEGLLAPFSFSEEGIATIRHAIEAHSYFANIPARNIEAKILRDADRLDALGAIGIARAFAVAGSLGRELYNPTDPFPTIRALDDLRFSIDHWAAKLLKLPRKMSTDTARKLATERAAIMCRFLENLANEIGHKLPENWGG</sequence>
<dbReference type="RefSeq" id="WP_246531780.1">
    <property type="nucleotide sequence ID" value="NZ_JAGFNU010000011.1"/>
</dbReference>
<name>A0ABV5JJK7_9RHOB</name>
<dbReference type="PANTHER" id="PTHR33594">
    <property type="entry name" value="SUPERFAMILY HYDROLASE, PUTATIVE (AFU_ORTHOLOGUE AFUA_1G03035)-RELATED"/>
    <property type="match status" value="1"/>
</dbReference>
<protein>
    <submittedName>
        <fullName evidence="2">HD domain-containing protein</fullName>
    </submittedName>
</protein>
<dbReference type="Pfam" id="PF01966">
    <property type="entry name" value="HD"/>
    <property type="match status" value="1"/>
</dbReference>
<keyword evidence="3" id="KW-1185">Reference proteome</keyword>
<organism evidence="2 3">
    <name type="scientific">Pseudohalocynthiibacter aestuariivivens</name>
    <dbReference type="NCBI Taxonomy" id="1591409"/>
    <lineage>
        <taxon>Bacteria</taxon>
        <taxon>Pseudomonadati</taxon>
        <taxon>Pseudomonadota</taxon>
        <taxon>Alphaproteobacteria</taxon>
        <taxon>Rhodobacterales</taxon>
        <taxon>Paracoccaceae</taxon>
        <taxon>Pseudohalocynthiibacter</taxon>
    </lineage>
</organism>
<dbReference type="SUPFAM" id="SSF109604">
    <property type="entry name" value="HD-domain/PDEase-like"/>
    <property type="match status" value="1"/>
</dbReference>
<dbReference type="SMART" id="SM00471">
    <property type="entry name" value="HDc"/>
    <property type="match status" value="1"/>
</dbReference>
<evidence type="ECO:0000313" key="3">
    <source>
        <dbReference type="Proteomes" id="UP001589683"/>
    </source>
</evidence>
<reference evidence="2 3" key="1">
    <citation type="submission" date="2024-09" db="EMBL/GenBank/DDBJ databases">
        <authorList>
            <person name="Sun Q."/>
            <person name="Mori K."/>
        </authorList>
    </citation>
    <scope>NUCLEOTIDE SEQUENCE [LARGE SCALE GENOMIC DNA]</scope>
    <source>
        <strain evidence="2 3">CECT 8726</strain>
    </source>
</reference>
<feature type="domain" description="HD/PDEase" evidence="1">
    <location>
        <begin position="19"/>
        <end position="137"/>
    </location>
</feature>
<dbReference type="EMBL" id="JBHMEA010000050">
    <property type="protein sequence ID" value="MFB9233636.1"/>
    <property type="molecule type" value="Genomic_DNA"/>
</dbReference>
<dbReference type="CDD" id="cd00077">
    <property type="entry name" value="HDc"/>
    <property type="match status" value="1"/>
</dbReference>
<dbReference type="Gene3D" id="1.10.3210.50">
    <property type="match status" value="1"/>
</dbReference>
<evidence type="ECO:0000313" key="2">
    <source>
        <dbReference type="EMBL" id="MFB9233636.1"/>
    </source>
</evidence>
<dbReference type="Proteomes" id="UP001589683">
    <property type="component" value="Unassembled WGS sequence"/>
</dbReference>
<comment type="caution">
    <text evidence="2">The sequence shown here is derived from an EMBL/GenBank/DDBJ whole genome shotgun (WGS) entry which is preliminary data.</text>
</comment>